<feature type="transmembrane region" description="Helical" evidence="1">
    <location>
        <begin position="109"/>
        <end position="129"/>
    </location>
</feature>
<feature type="transmembrane region" description="Helical" evidence="1">
    <location>
        <begin position="30"/>
        <end position="48"/>
    </location>
</feature>
<sequence>MSRVPLSQVSCSGDPGTCADTVDLPTAVRGASIGFSVLVVGGLLTPIAVRTWDVLGLVWLPGVAVLAFAWAAGKACAGRDSIVQGMLAASGAYMFVLPLVALGTGGLDASQVSLTAIVAVIIGGGSVPMRRYARARRSSWSCR</sequence>
<feature type="transmembrane region" description="Helical" evidence="1">
    <location>
        <begin position="85"/>
        <end position="103"/>
    </location>
</feature>
<dbReference type="EMBL" id="FZNW01000028">
    <property type="protein sequence ID" value="SNR88791.1"/>
    <property type="molecule type" value="Genomic_DNA"/>
</dbReference>
<gene>
    <name evidence="2" type="ORF">SAMN06265360_12812</name>
</gene>
<keyword evidence="1" id="KW-0472">Membrane</keyword>
<evidence type="ECO:0000256" key="1">
    <source>
        <dbReference type="SAM" id="Phobius"/>
    </source>
</evidence>
<keyword evidence="3" id="KW-1185">Reference proteome</keyword>
<dbReference type="Proteomes" id="UP000198348">
    <property type="component" value="Unassembled WGS sequence"/>
</dbReference>
<organism evidence="2 3">
    <name type="scientific">Haloechinothrix alba</name>
    <dbReference type="NCBI Taxonomy" id="664784"/>
    <lineage>
        <taxon>Bacteria</taxon>
        <taxon>Bacillati</taxon>
        <taxon>Actinomycetota</taxon>
        <taxon>Actinomycetes</taxon>
        <taxon>Pseudonocardiales</taxon>
        <taxon>Pseudonocardiaceae</taxon>
        <taxon>Haloechinothrix</taxon>
    </lineage>
</organism>
<keyword evidence="1" id="KW-1133">Transmembrane helix</keyword>
<reference evidence="2 3" key="1">
    <citation type="submission" date="2017-06" db="EMBL/GenBank/DDBJ databases">
        <authorList>
            <person name="Kim H.J."/>
            <person name="Triplett B.A."/>
        </authorList>
    </citation>
    <scope>NUCLEOTIDE SEQUENCE [LARGE SCALE GENOMIC DNA]</scope>
    <source>
        <strain evidence="2 3">DSM 45207</strain>
    </source>
</reference>
<evidence type="ECO:0000313" key="2">
    <source>
        <dbReference type="EMBL" id="SNR88791.1"/>
    </source>
</evidence>
<dbReference type="AlphaFoldDB" id="A0A239A0H0"/>
<keyword evidence="1" id="KW-0812">Transmembrane</keyword>
<accession>A0A239A0H0</accession>
<name>A0A239A0H0_9PSEU</name>
<evidence type="ECO:0000313" key="3">
    <source>
        <dbReference type="Proteomes" id="UP000198348"/>
    </source>
</evidence>
<proteinExistence type="predicted"/>
<feature type="transmembrane region" description="Helical" evidence="1">
    <location>
        <begin position="54"/>
        <end position="73"/>
    </location>
</feature>
<protein>
    <submittedName>
        <fullName evidence="2">Uncharacterized protein</fullName>
    </submittedName>
</protein>